<keyword evidence="1" id="KW-0812">Transmembrane</keyword>
<dbReference type="GO" id="GO:0016989">
    <property type="term" value="F:sigma factor antagonist activity"/>
    <property type="evidence" value="ECO:0007669"/>
    <property type="project" value="TreeGrafter"/>
</dbReference>
<organism evidence="3 4">
    <name type="scientific">Vandammella animalimorsus</name>
    <dbReference type="NCBI Taxonomy" id="2029117"/>
    <lineage>
        <taxon>Bacteria</taxon>
        <taxon>Pseudomonadati</taxon>
        <taxon>Pseudomonadota</taxon>
        <taxon>Betaproteobacteria</taxon>
        <taxon>Burkholderiales</taxon>
        <taxon>Comamonadaceae</taxon>
        <taxon>Vandammella</taxon>
    </lineage>
</organism>
<accession>A0A2A2AQJ9</accession>
<dbReference type="RefSeq" id="WP_095557007.1">
    <property type="nucleotide sequence ID" value="NZ_NSJD01000010.1"/>
</dbReference>
<protein>
    <submittedName>
        <fullName evidence="3">Iron dicitrate transport regulator FecR</fullName>
    </submittedName>
</protein>
<keyword evidence="1" id="KW-0472">Membrane</keyword>
<dbReference type="Pfam" id="PF04773">
    <property type="entry name" value="FecR"/>
    <property type="match status" value="1"/>
</dbReference>
<gene>
    <name evidence="3" type="ORF">CK623_07680</name>
</gene>
<dbReference type="Proteomes" id="UP000218644">
    <property type="component" value="Unassembled WGS sequence"/>
</dbReference>
<sequence>MKMPPPHAAVAHESLTDEALMDEAWMDEALAHEAQINEALVNEALLLLARSHGGDARQVQAAQAELQARSAREPAFAAACQVARQIWQATDGSALRESLSLPPSARERQGAPRRAVLGLMGVAALTLGLGAAGRWLWQRPTFAQALATGQGEIQRLRLPDGTELALDAQTRVRVALYRQRRELHLERGEIHLQVAPDADSPLTVFTAQGRVRVLGTRFSVAVRQAHMHVAVAQGRVAVWAQADAPAAQVEPSAPLAELGAGQQLRLGAGHNGQPQPIDAADVGAWQGGMDGGWLVFHATPLPEVVERWNGYLRPGLRLAGNAQRLHGLRLTGSFPIRDPGAFLASLPRTLPVRVQRQGDGSWLIAPR</sequence>
<evidence type="ECO:0000256" key="1">
    <source>
        <dbReference type="SAM" id="Phobius"/>
    </source>
</evidence>
<proteinExistence type="predicted"/>
<keyword evidence="1" id="KW-1133">Transmembrane helix</keyword>
<dbReference type="InterPro" id="IPR006860">
    <property type="entry name" value="FecR"/>
</dbReference>
<name>A0A2A2AQJ9_9BURK</name>
<dbReference type="PANTHER" id="PTHR30273:SF2">
    <property type="entry name" value="PROTEIN FECR"/>
    <property type="match status" value="1"/>
</dbReference>
<dbReference type="EMBL" id="NSJD01000010">
    <property type="protein sequence ID" value="PAT40037.1"/>
    <property type="molecule type" value="Genomic_DNA"/>
</dbReference>
<dbReference type="Gene3D" id="2.60.120.1440">
    <property type="match status" value="1"/>
</dbReference>
<evidence type="ECO:0000259" key="2">
    <source>
        <dbReference type="Pfam" id="PF04773"/>
    </source>
</evidence>
<feature type="transmembrane region" description="Helical" evidence="1">
    <location>
        <begin position="116"/>
        <end position="137"/>
    </location>
</feature>
<dbReference type="PIRSF" id="PIRSF018266">
    <property type="entry name" value="FecR"/>
    <property type="match status" value="1"/>
</dbReference>
<evidence type="ECO:0000313" key="4">
    <source>
        <dbReference type="Proteomes" id="UP000218644"/>
    </source>
</evidence>
<comment type="caution">
    <text evidence="3">The sequence shown here is derived from an EMBL/GenBank/DDBJ whole genome shotgun (WGS) entry which is preliminary data.</text>
</comment>
<dbReference type="InterPro" id="IPR012373">
    <property type="entry name" value="Ferrdict_sens_TM"/>
</dbReference>
<dbReference type="PANTHER" id="PTHR30273">
    <property type="entry name" value="PERIPLASMIC SIGNAL SENSOR AND SIGMA FACTOR ACTIVATOR FECR-RELATED"/>
    <property type="match status" value="1"/>
</dbReference>
<feature type="domain" description="FecR protein" evidence="2">
    <location>
        <begin position="146"/>
        <end position="236"/>
    </location>
</feature>
<dbReference type="AlphaFoldDB" id="A0A2A2AQJ9"/>
<evidence type="ECO:0000313" key="3">
    <source>
        <dbReference type="EMBL" id="PAT40037.1"/>
    </source>
</evidence>
<reference evidence="3 4" key="1">
    <citation type="submission" date="2017-08" db="EMBL/GenBank/DDBJ databases">
        <title>WGS of Clinical strains of the CDC Group NO-1 linked to zoonotic infections in humans.</title>
        <authorList>
            <person name="Bernier A.-M."/>
            <person name="Bernard K."/>
        </authorList>
    </citation>
    <scope>NUCLEOTIDE SEQUENCE [LARGE SCALE GENOMIC DNA]</scope>
    <source>
        <strain evidence="3 4">NML79-0751</strain>
    </source>
</reference>